<dbReference type="SUPFAM" id="SSF55594">
    <property type="entry name" value="HPr-like"/>
    <property type="match status" value="1"/>
</dbReference>
<comment type="cofactor">
    <cofactor evidence="3">
        <name>Mg(2+)</name>
        <dbReference type="ChEBI" id="CHEBI:18420"/>
    </cofactor>
</comment>
<keyword evidence="10 17" id="KW-0808">Transferase</keyword>
<feature type="domain" description="HPr" evidence="16">
    <location>
        <begin position="2"/>
        <end position="94"/>
    </location>
</feature>
<dbReference type="InterPro" id="IPR050499">
    <property type="entry name" value="PEP-utilizing_PTS_enzyme"/>
</dbReference>
<keyword evidence="7" id="KW-0963">Cytoplasm</keyword>
<evidence type="ECO:0000256" key="2">
    <source>
        <dbReference type="ARBA" id="ARBA00001401"/>
    </source>
</evidence>
<evidence type="ECO:0000256" key="5">
    <source>
        <dbReference type="ARBA" id="ARBA00007837"/>
    </source>
</evidence>
<evidence type="ECO:0000256" key="13">
    <source>
        <dbReference type="ARBA" id="ARBA00022777"/>
    </source>
</evidence>
<comment type="catalytic activity">
    <reaction evidence="2">
        <text>D-fructose(out) + N(pros)-phospho-L-histidyl-[protein] = D-fructose 1-phosphate(in) + L-histidyl-[protein]</text>
        <dbReference type="Rhea" id="RHEA:49252"/>
        <dbReference type="Rhea" id="RHEA-COMP:9745"/>
        <dbReference type="Rhea" id="RHEA-COMP:9746"/>
        <dbReference type="ChEBI" id="CHEBI:29979"/>
        <dbReference type="ChEBI" id="CHEBI:37721"/>
        <dbReference type="ChEBI" id="CHEBI:58674"/>
        <dbReference type="ChEBI" id="CHEBI:64837"/>
        <dbReference type="EC" id="2.7.1.202"/>
    </reaction>
</comment>
<protein>
    <submittedName>
        <fullName evidence="17">Phosphoenolpyruvate-protein phosphotransferase</fullName>
        <ecNumber evidence="17">2.7.3.9</ecNumber>
    </submittedName>
</protein>
<accession>A0A1T4UTP0</accession>
<dbReference type="SUPFAM" id="SSF55804">
    <property type="entry name" value="Phoshotransferase/anion transport protein"/>
    <property type="match status" value="1"/>
</dbReference>
<organism evidence="17 18">
    <name type="scientific">Photobacterium toruni</name>
    <dbReference type="NCBI Taxonomy" id="1935446"/>
    <lineage>
        <taxon>Bacteria</taxon>
        <taxon>Pseudomonadati</taxon>
        <taxon>Pseudomonadota</taxon>
        <taxon>Gammaproteobacteria</taxon>
        <taxon>Vibrionales</taxon>
        <taxon>Vibrionaceae</taxon>
        <taxon>Photobacterium</taxon>
    </lineage>
</organism>
<evidence type="ECO:0000259" key="16">
    <source>
        <dbReference type="PROSITE" id="PS51350"/>
    </source>
</evidence>
<keyword evidence="13" id="KW-0418">Kinase</keyword>
<dbReference type="Gene3D" id="3.30.1340.10">
    <property type="entry name" value="HPr-like"/>
    <property type="match status" value="1"/>
</dbReference>
<name>A0A1T4UTP0_9GAMM</name>
<dbReference type="EMBL" id="FUWP01000032">
    <property type="protein sequence ID" value="SKA55988.1"/>
    <property type="molecule type" value="Genomic_DNA"/>
</dbReference>
<comment type="catalytic activity">
    <reaction evidence="1">
        <text>L-histidyl-[protein] + phosphoenolpyruvate = N(pros)-phospho-L-histidyl-[protein] + pyruvate</text>
        <dbReference type="Rhea" id="RHEA:23880"/>
        <dbReference type="Rhea" id="RHEA-COMP:9745"/>
        <dbReference type="Rhea" id="RHEA-COMP:9746"/>
        <dbReference type="ChEBI" id="CHEBI:15361"/>
        <dbReference type="ChEBI" id="CHEBI:29979"/>
        <dbReference type="ChEBI" id="CHEBI:58702"/>
        <dbReference type="ChEBI" id="CHEBI:64837"/>
        <dbReference type="EC" id="2.7.3.9"/>
    </reaction>
</comment>
<dbReference type="Pfam" id="PF00391">
    <property type="entry name" value="PEP-utilizers"/>
    <property type="match status" value="1"/>
</dbReference>
<dbReference type="Pfam" id="PF02896">
    <property type="entry name" value="PEP-utilizers_C"/>
    <property type="match status" value="1"/>
</dbReference>
<evidence type="ECO:0000256" key="9">
    <source>
        <dbReference type="ARBA" id="ARBA00022597"/>
    </source>
</evidence>
<dbReference type="InterPro" id="IPR035895">
    <property type="entry name" value="HPr-like_sf"/>
</dbReference>
<dbReference type="PROSITE" id="PS00742">
    <property type="entry name" value="PEP_ENZYMES_2"/>
    <property type="match status" value="1"/>
</dbReference>
<dbReference type="SUPFAM" id="SSF47831">
    <property type="entry name" value="Enzyme I of the PEP:sugar phosphotransferase system HPr-binding (sub)domain"/>
    <property type="match status" value="1"/>
</dbReference>
<dbReference type="PRINTS" id="PR01736">
    <property type="entry name" value="PHPHTRNFRASE"/>
</dbReference>
<evidence type="ECO:0000256" key="6">
    <source>
        <dbReference type="ARBA" id="ARBA00022448"/>
    </source>
</evidence>
<keyword evidence="9" id="KW-0762">Sugar transport</keyword>
<dbReference type="Pfam" id="PF00359">
    <property type="entry name" value="PTS_EIIA_2"/>
    <property type="match status" value="1"/>
</dbReference>
<dbReference type="EC" id="2.7.3.9" evidence="17"/>
<dbReference type="Gene3D" id="3.40.930.10">
    <property type="entry name" value="Mannitol-specific EII, Chain A"/>
    <property type="match status" value="1"/>
</dbReference>
<dbReference type="InterPro" id="IPR001020">
    <property type="entry name" value="PTS_HPr_His_P_site"/>
</dbReference>
<dbReference type="Pfam" id="PF00381">
    <property type="entry name" value="PTS-HPr"/>
    <property type="match status" value="1"/>
</dbReference>
<dbReference type="GO" id="GO:0009401">
    <property type="term" value="P:phosphoenolpyruvate-dependent sugar phosphotransferase system"/>
    <property type="evidence" value="ECO:0007669"/>
    <property type="project" value="UniProtKB-KW"/>
</dbReference>
<dbReference type="Gene3D" id="1.10.274.10">
    <property type="entry name" value="PtsI, HPr-binding domain"/>
    <property type="match status" value="1"/>
</dbReference>
<dbReference type="Gene3D" id="3.20.20.60">
    <property type="entry name" value="Phosphoenolpyruvate-binding domains"/>
    <property type="match status" value="1"/>
</dbReference>
<dbReference type="Gene3D" id="3.50.30.10">
    <property type="entry name" value="Phosphohistidine domain"/>
    <property type="match status" value="1"/>
</dbReference>
<dbReference type="InterPro" id="IPR023151">
    <property type="entry name" value="PEP_util_CS"/>
</dbReference>
<evidence type="ECO:0000259" key="15">
    <source>
        <dbReference type="PROSITE" id="PS51094"/>
    </source>
</evidence>
<proteinExistence type="inferred from homology"/>
<dbReference type="CDD" id="cd00367">
    <property type="entry name" value="PTS-HPr_like"/>
    <property type="match status" value="1"/>
</dbReference>
<dbReference type="OrthoDB" id="9765468at2"/>
<dbReference type="GO" id="GO:0008965">
    <property type="term" value="F:phosphoenolpyruvate-protein phosphotransferase activity"/>
    <property type="evidence" value="ECO:0007669"/>
    <property type="project" value="UniProtKB-EC"/>
</dbReference>
<evidence type="ECO:0000256" key="14">
    <source>
        <dbReference type="ARBA" id="ARBA00022842"/>
    </source>
</evidence>
<sequence length="831" mass="91300">MTHQFSFQCVLPNGIHARPANHLEQQCRQFECQITLTNHRTNNSGDAKSVLALVGTDTLLNDNCTISFEGADSEQACQTLQTYIEQQFPHCDEALETLADDSDIVLPQSLLRHQPHLITGKRLAPGIGCGVLVAMSQVDPQQFATAVHDDNEAQRFEQALAQVSTHLNHIIATGSHHEQEITSAHLAIINDSSFINGVTTLLATHSTANAILAMMEKLCHQLDQSASSYLRERALDIKDVSIQLLTAAYPTVLDEQAEFSLQQPSIVIANDLTPSQFLGLDKALLQGLVLTHAGSTSHTVILARAFNIPTLSGIEIKDCAAALNHHVYVDAQLGVLAIEPSNEVSGYFDRAITLANTIKQQQSLYAHQQATTADGHTIEVAANIACSVEADNAFAQGAEGIGLFRTEMLFMDRHRAPDEEEQFNHYREVLAAANGKPVIIRTMDIGGDKPIDYLALPHENNPFLGYRAVRIYPQFLALFHTQLTAILRASVHGKAKIMIPMIQSIEEIRWVKQQLERVKQQLTAKNIAFDADIQLGIMVEIPSVAFIVDLFCKEVDFFSIGSNDMTQYLLAVDRDNASVSKLYNSLAPAFLRLLKQVVTTAHAHGKWVGLCGELGADSKVLPLLVGAGLDEISMSAPKIAATKAQLTEINFSDSQTLFAQACECATIEEVEALLEQRHAQAQVKPILVKQCVFKGADFANKEQVIQALVGNLGIQGRTDEVYKLEEDIWAREAVFSTGLGHGFAIPHTKSDHIRHSSISIAHLDKPIDWMSDSGEVDFVIMLTLNKDQGDQHMRIFAGLARKLIHESFRDSLRQAESPEAIIAIITEQIGL</sequence>
<reference evidence="17 18" key="1">
    <citation type="submission" date="2017-02" db="EMBL/GenBank/DDBJ databases">
        <authorList>
            <person name="Peterson S.W."/>
        </authorList>
    </citation>
    <scope>NUCLEOTIDE SEQUENCE [LARGE SCALE GENOMIC DNA]</scope>
    <source>
        <strain evidence="17 18">CECT 9189</strain>
    </source>
</reference>
<dbReference type="AlphaFoldDB" id="A0A1T4UTP0"/>
<dbReference type="NCBIfam" id="TIGR00848">
    <property type="entry name" value="fruA"/>
    <property type="match status" value="1"/>
</dbReference>
<dbReference type="PROSITE" id="PS00369">
    <property type="entry name" value="PTS_HPR_HIS"/>
    <property type="match status" value="1"/>
</dbReference>
<dbReference type="InterPro" id="IPR036637">
    <property type="entry name" value="Phosphohistidine_dom_sf"/>
</dbReference>
<comment type="subcellular location">
    <subcellularLocation>
        <location evidence="4">Cytoplasm</location>
    </subcellularLocation>
</comment>
<dbReference type="NCBIfam" id="TIGR01417">
    <property type="entry name" value="PTS_I_fam"/>
    <property type="match status" value="1"/>
</dbReference>
<dbReference type="GO" id="GO:0008982">
    <property type="term" value="F:protein-N(PI)-phosphohistidine-sugar phosphotransferase activity"/>
    <property type="evidence" value="ECO:0007669"/>
    <property type="project" value="InterPro"/>
</dbReference>
<dbReference type="InterPro" id="IPR008279">
    <property type="entry name" value="PEP-util_enz_mobile_dom"/>
</dbReference>
<evidence type="ECO:0000313" key="17">
    <source>
        <dbReference type="EMBL" id="SKA55988.1"/>
    </source>
</evidence>
<keyword evidence="14" id="KW-0460">Magnesium</keyword>
<dbReference type="CDD" id="cd00211">
    <property type="entry name" value="PTS_IIA_fru"/>
    <property type="match status" value="1"/>
</dbReference>
<dbReference type="InterPro" id="IPR040442">
    <property type="entry name" value="Pyrv_kinase-like_dom_sf"/>
</dbReference>
<keyword evidence="8" id="KW-0597">Phosphoprotein</keyword>
<dbReference type="PROSITE" id="PS51094">
    <property type="entry name" value="PTS_EIIA_TYPE_2"/>
    <property type="match status" value="1"/>
</dbReference>
<dbReference type="GO" id="GO:0016020">
    <property type="term" value="C:membrane"/>
    <property type="evidence" value="ECO:0007669"/>
    <property type="project" value="InterPro"/>
</dbReference>
<evidence type="ECO:0000313" key="18">
    <source>
        <dbReference type="Proteomes" id="UP000191116"/>
    </source>
</evidence>
<keyword evidence="17" id="KW-0670">Pyruvate</keyword>
<keyword evidence="12" id="KW-0479">Metal-binding</keyword>
<dbReference type="PANTHER" id="PTHR46244">
    <property type="entry name" value="PHOSPHOENOLPYRUVATE-PROTEIN PHOSPHOTRANSFERASE"/>
    <property type="match status" value="1"/>
</dbReference>
<evidence type="ECO:0000256" key="7">
    <source>
        <dbReference type="ARBA" id="ARBA00022490"/>
    </source>
</evidence>
<dbReference type="InterPro" id="IPR016152">
    <property type="entry name" value="PTrfase/Anion_transptr"/>
</dbReference>
<gene>
    <name evidence="17" type="primary">ptsI_3</name>
    <name evidence="17" type="ORF">CZ814_03689</name>
</gene>
<evidence type="ECO:0000256" key="1">
    <source>
        <dbReference type="ARBA" id="ARBA00000683"/>
    </source>
</evidence>
<keyword evidence="11" id="KW-0598">Phosphotransferase system</keyword>
<dbReference type="InterPro" id="IPR006318">
    <property type="entry name" value="PTS_EI-like"/>
</dbReference>
<keyword evidence="6" id="KW-0813">Transport</keyword>
<dbReference type="InterPro" id="IPR015813">
    <property type="entry name" value="Pyrv/PenolPyrv_kinase-like_dom"/>
</dbReference>
<dbReference type="RefSeq" id="WP_080176366.1">
    <property type="nucleotide sequence ID" value="NZ_AP024855.1"/>
</dbReference>
<dbReference type="InterPro" id="IPR008731">
    <property type="entry name" value="PTS_EIN"/>
</dbReference>
<dbReference type="Proteomes" id="UP000191116">
    <property type="component" value="Unassembled WGS sequence"/>
</dbReference>
<feature type="domain" description="PTS EIIA type-2" evidence="15">
    <location>
        <begin position="685"/>
        <end position="828"/>
    </location>
</feature>
<dbReference type="InterPro" id="IPR000032">
    <property type="entry name" value="HPr-like"/>
</dbReference>
<dbReference type="SUPFAM" id="SSF52009">
    <property type="entry name" value="Phosphohistidine domain"/>
    <property type="match status" value="1"/>
</dbReference>
<evidence type="ECO:0000256" key="4">
    <source>
        <dbReference type="ARBA" id="ARBA00004496"/>
    </source>
</evidence>
<dbReference type="GO" id="GO:0005737">
    <property type="term" value="C:cytoplasm"/>
    <property type="evidence" value="ECO:0007669"/>
    <property type="project" value="UniProtKB-SubCell"/>
</dbReference>
<dbReference type="GO" id="GO:0016301">
    <property type="term" value="F:kinase activity"/>
    <property type="evidence" value="ECO:0007669"/>
    <property type="project" value="UniProtKB-KW"/>
</dbReference>
<evidence type="ECO:0000256" key="12">
    <source>
        <dbReference type="ARBA" id="ARBA00022723"/>
    </source>
</evidence>
<dbReference type="PANTHER" id="PTHR46244:SF4">
    <property type="entry name" value="MULTIPHOSPHORYL TRANSFER PROTEIN 1-RELATED"/>
    <property type="match status" value="1"/>
</dbReference>
<dbReference type="InterPro" id="IPR036618">
    <property type="entry name" value="PtsI_HPr-bd_sf"/>
</dbReference>
<dbReference type="Pfam" id="PF05524">
    <property type="entry name" value="PEP-utilisers_N"/>
    <property type="match status" value="1"/>
</dbReference>
<dbReference type="InterPro" id="IPR000121">
    <property type="entry name" value="PEP_util_C"/>
</dbReference>
<dbReference type="InterPro" id="IPR004715">
    <property type="entry name" value="PTS_IIA_fruc"/>
</dbReference>
<evidence type="ECO:0000256" key="8">
    <source>
        <dbReference type="ARBA" id="ARBA00022553"/>
    </source>
</evidence>
<comment type="similarity">
    <text evidence="5">Belongs to the PEP-utilizing enzyme family.</text>
</comment>
<evidence type="ECO:0000256" key="3">
    <source>
        <dbReference type="ARBA" id="ARBA00001946"/>
    </source>
</evidence>
<evidence type="ECO:0000256" key="11">
    <source>
        <dbReference type="ARBA" id="ARBA00022683"/>
    </source>
</evidence>
<dbReference type="InterPro" id="IPR002178">
    <property type="entry name" value="PTS_EIIA_type-2_dom"/>
</dbReference>
<dbReference type="SUPFAM" id="SSF51621">
    <property type="entry name" value="Phosphoenolpyruvate/pyruvate domain"/>
    <property type="match status" value="1"/>
</dbReference>
<evidence type="ECO:0000256" key="10">
    <source>
        <dbReference type="ARBA" id="ARBA00022679"/>
    </source>
</evidence>
<dbReference type="PROSITE" id="PS51350">
    <property type="entry name" value="PTS_HPR_DOM"/>
    <property type="match status" value="1"/>
</dbReference>
<dbReference type="GO" id="GO:0046872">
    <property type="term" value="F:metal ion binding"/>
    <property type="evidence" value="ECO:0007669"/>
    <property type="project" value="UniProtKB-KW"/>
</dbReference>